<name>A0A2H0E068_9BACT</name>
<evidence type="ECO:0000313" key="2">
    <source>
        <dbReference type="EMBL" id="PIP87834.1"/>
    </source>
</evidence>
<reference evidence="2 3" key="1">
    <citation type="submission" date="2017-09" db="EMBL/GenBank/DDBJ databases">
        <title>Depth-based differentiation of microbial function through sediment-hosted aquifers and enrichment of novel symbionts in the deep terrestrial subsurface.</title>
        <authorList>
            <person name="Probst A.J."/>
            <person name="Ladd B."/>
            <person name="Jarett J.K."/>
            <person name="Geller-Mcgrath D.E."/>
            <person name="Sieber C.M."/>
            <person name="Emerson J.B."/>
            <person name="Anantharaman K."/>
            <person name="Thomas B.C."/>
            <person name="Malmstrom R."/>
            <person name="Stieglmeier M."/>
            <person name="Klingl A."/>
            <person name="Woyke T."/>
            <person name="Ryan C.M."/>
            <person name="Banfield J.F."/>
        </authorList>
    </citation>
    <scope>NUCLEOTIDE SEQUENCE [LARGE SCALE GENOMIC DNA]</scope>
    <source>
        <strain evidence="2">CG22_combo_CG10-13_8_21_14_all_01_47_9</strain>
    </source>
</reference>
<dbReference type="EMBL" id="PCTU01000093">
    <property type="protein sequence ID" value="PIP87834.1"/>
    <property type="molecule type" value="Genomic_DNA"/>
</dbReference>
<sequence>MRQILSKNPLFFAWLLPALTDGIVTLAGQDKGYWLNHRLVNEASPAYYFLVASSWLFVLGSVFWFCFWYWLFLRLKEPVNSFGIAVIGGNLRMDEAGAKEVTEQL</sequence>
<keyword evidence="1" id="KW-0812">Transmembrane</keyword>
<keyword evidence="1" id="KW-1133">Transmembrane helix</keyword>
<gene>
    <name evidence="2" type="ORF">COW80_03670</name>
</gene>
<organism evidence="2 3">
    <name type="scientific">Candidatus Beckwithbacteria bacterium CG22_combo_CG10-13_8_21_14_all_01_47_9</name>
    <dbReference type="NCBI Taxonomy" id="1974496"/>
    <lineage>
        <taxon>Bacteria</taxon>
        <taxon>Candidatus Beckwithiibacteriota</taxon>
    </lineage>
</organism>
<feature type="transmembrane region" description="Helical" evidence="1">
    <location>
        <begin position="46"/>
        <end position="71"/>
    </location>
</feature>
<proteinExistence type="predicted"/>
<evidence type="ECO:0000313" key="3">
    <source>
        <dbReference type="Proteomes" id="UP000229981"/>
    </source>
</evidence>
<dbReference type="AlphaFoldDB" id="A0A2H0E068"/>
<evidence type="ECO:0000256" key="1">
    <source>
        <dbReference type="SAM" id="Phobius"/>
    </source>
</evidence>
<dbReference type="Proteomes" id="UP000229981">
    <property type="component" value="Unassembled WGS sequence"/>
</dbReference>
<feature type="non-terminal residue" evidence="2">
    <location>
        <position position="105"/>
    </location>
</feature>
<protein>
    <submittedName>
        <fullName evidence="2">Uncharacterized protein</fullName>
    </submittedName>
</protein>
<accession>A0A2H0E068</accession>
<comment type="caution">
    <text evidence="2">The sequence shown here is derived from an EMBL/GenBank/DDBJ whole genome shotgun (WGS) entry which is preliminary data.</text>
</comment>
<keyword evidence="1" id="KW-0472">Membrane</keyword>